<dbReference type="InterPro" id="IPR040449">
    <property type="entry name" value="Peptidase_S66_N"/>
</dbReference>
<evidence type="ECO:0000256" key="3">
    <source>
        <dbReference type="ARBA" id="ARBA00022670"/>
    </source>
</evidence>
<evidence type="ECO:0000256" key="6">
    <source>
        <dbReference type="PIRSR" id="PIRSR028757-1"/>
    </source>
</evidence>
<dbReference type="InterPro" id="IPR027461">
    <property type="entry name" value="Carboxypeptidase_A_C_sf"/>
</dbReference>
<evidence type="ECO:0000313" key="9">
    <source>
        <dbReference type="EMBL" id="MCP9292722.1"/>
    </source>
</evidence>
<dbReference type="GO" id="GO:0004180">
    <property type="term" value="F:carboxypeptidase activity"/>
    <property type="evidence" value="ECO:0007669"/>
    <property type="project" value="UniProtKB-KW"/>
</dbReference>
<dbReference type="PROSITE" id="PS51257">
    <property type="entry name" value="PROKAR_LIPOPROTEIN"/>
    <property type="match status" value="1"/>
</dbReference>
<dbReference type="SUPFAM" id="SSF141986">
    <property type="entry name" value="LD-carboxypeptidase A C-terminal domain-like"/>
    <property type="match status" value="1"/>
</dbReference>
<accession>A0A9X2RH00</accession>
<dbReference type="InterPro" id="IPR027478">
    <property type="entry name" value="LdcA_N"/>
</dbReference>
<dbReference type="InterPro" id="IPR029062">
    <property type="entry name" value="Class_I_gatase-like"/>
</dbReference>
<evidence type="ECO:0000313" key="10">
    <source>
        <dbReference type="Proteomes" id="UP001139125"/>
    </source>
</evidence>
<reference evidence="9" key="1">
    <citation type="submission" date="2022-06" db="EMBL/GenBank/DDBJ databases">
        <title>Gracilimonas sp. CAU 1638 isolated from sea sediment.</title>
        <authorList>
            <person name="Kim W."/>
        </authorList>
    </citation>
    <scope>NUCLEOTIDE SEQUENCE</scope>
    <source>
        <strain evidence="9">CAU 1638</strain>
    </source>
</reference>
<dbReference type="Gene3D" id="3.40.50.10740">
    <property type="entry name" value="Class I glutamine amidotransferase-like"/>
    <property type="match status" value="1"/>
</dbReference>
<keyword evidence="3" id="KW-0645">Protease</keyword>
<dbReference type="Pfam" id="PF02016">
    <property type="entry name" value="Peptidase_S66"/>
    <property type="match status" value="1"/>
</dbReference>
<evidence type="ECO:0000259" key="8">
    <source>
        <dbReference type="Pfam" id="PF17676"/>
    </source>
</evidence>
<gene>
    <name evidence="9" type="ORF">NM125_14125</name>
</gene>
<evidence type="ECO:0000259" key="7">
    <source>
        <dbReference type="Pfam" id="PF02016"/>
    </source>
</evidence>
<evidence type="ECO:0000256" key="1">
    <source>
        <dbReference type="ARBA" id="ARBA00010233"/>
    </source>
</evidence>
<keyword evidence="2" id="KW-0121">Carboxypeptidase</keyword>
<keyword evidence="4" id="KW-0378">Hydrolase</keyword>
<dbReference type="AlphaFoldDB" id="A0A9X2RH00"/>
<sequence length="341" mass="37240">MAFTRKDFLKTTALASFTGAAIGLAGCETKAAPGSTQKIKPKALKAGDTLGLVAPASPIYESSVFDEMLANLRGLGFKLKLGEYVRNQRGYLAGTDQQRANDLMNMFRDPQVDGVMCIRGGWGCNRILPLLDYDVFKNNPKAFCGFSDITSLHMAMYQKSDLITFHGPVGKSNWNRFTTNAFKEIIFDGETPTFEIPADDERNFVINPGTIEGKLLGGNLSVLVSMIGSDYLPSFEHAILYLEDVGESVYRIDRMLTQLKLAGILDQISGFVFGKCTDCDAGDNSLTLQQVFDDHIKPLDIPAFYGAMISHEDDNITLPVGLNAGIDATKKTIHVSEPAVV</sequence>
<dbReference type="PIRSF" id="PIRSF028757">
    <property type="entry name" value="LD-carboxypeptidase"/>
    <property type="match status" value="1"/>
</dbReference>
<dbReference type="RefSeq" id="WP_255135620.1">
    <property type="nucleotide sequence ID" value="NZ_JANDBC010000003.1"/>
</dbReference>
<proteinExistence type="inferred from homology"/>
<keyword evidence="5" id="KW-0720">Serine protease</keyword>
<dbReference type="InterPro" id="IPR040921">
    <property type="entry name" value="Peptidase_S66C"/>
</dbReference>
<comment type="similarity">
    <text evidence="1">Belongs to the peptidase S66 family.</text>
</comment>
<feature type="active site" description="Nucleophile" evidence="6">
    <location>
        <position position="147"/>
    </location>
</feature>
<dbReference type="GO" id="GO:0006508">
    <property type="term" value="P:proteolysis"/>
    <property type="evidence" value="ECO:0007669"/>
    <property type="project" value="UniProtKB-KW"/>
</dbReference>
<comment type="caution">
    <text evidence="9">The sequence shown here is derived from an EMBL/GenBank/DDBJ whole genome shotgun (WGS) entry which is preliminary data.</text>
</comment>
<dbReference type="PANTHER" id="PTHR30237:SF2">
    <property type="entry name" value="MUREIN TETRAPEPTIDE CARBOXYPEPTIDASE"/>
    <property type="match status" value="1"/>
</dbReference>
<feature type="domain" description="LD-carboxypeptidase N-terminal" evidence="7">
    <location>
        <begin position="51"/>
        <end position="167"/>
    </location>
</feature>
<evidence type="ECO:0000256" key="5">
    <source>
        <dbReference type="ARBA" id="ARBA00022825"/>
    </source>
</evidence>
<dbReference type="CDD" id="cd07025">
    <property type="entry name" value="Peptidase_S66"/>
    <property type="match status" value="1"/>
</dbReference>
<keyword evidence="10" id="KW-1185">Reference proteome</keyword>
<dbReference type="Gene3D" id="3.50.30.60">
    <property type="entry name" value="LD-carboxypeptidase A C-terminal domain-like"/>
    <property type="match status" value="1"/>
</dbReference>
<name>A0A9X2RH00_9BACT</name>
<dbReference type="EMBL" id="JANDBC010000003">
    <property type="protein sequence ID" value="MCP9292722.1"/>
    <property type="molecule type" value="Genomic_DNA"/>
</dbReference>
<dbReference type="InterPro" id="IPR003507">
    <property type="entry name" value="S66_fam"/>
</dbReference>
<evidence type="ECO:0000256" key="4">
    <source>
        <dbReference type="ARBA" id="ARBA00022801"/>
    </source>
</evidence>
<feature type="active site" description="Charge relay system" evidence="6">
    <location>
        <position position="243"/>
    </location>
</feature>
<feature type="domain" description="LD-carboxypeptidase C-terminal" evidence="8">
    <location>
        <begin position="212"/>
        <end position="324"/>
    </location>
</feature>
<feature type="active site" description="Charge relay system" evidence="6">
    <location>
        <position position="311"/>
    </location>
</feature>
<dbReference type="GO" id="GO:0008236">
    <property type="term" value="F:serine-type peptidase activity"/>
    <property type="evidence" value="ECO:0007669"/>
    <property type="project" value="UniProtKB-KW"/>
</dbReference>
<dbReference type="PANTHER" id="PTHR30237">
    <property type="entry name" value="MURAMOYLTETRAPEPTIDE CARBOXYPEPTIDASE"/>
    <property type="match status" value="1"/>
</dbReference>
<dbReference type="SUPFAM" id="SSF52317">
    <property type="entry name" value="Class I glutamine amidotransferase-like"/>
    <property type="match status" value="1"/>
</dbReference>
<organism evidence="9 10">
    <name type="scientific">Gracilimonas sediminicola</name>
    <dbReference type="NCBI Taxonomy" id="2952158"/>
    <lineage>
        <taxon>Bacteria</taxon>
        <taxon>Pseudomonadati</taxon>
        <taxon>Balneolota</taxon>
        <taxon>Balneolia</taxon>
        <taxon>Balneolales</taxon>
        <taxon>Balneolaceae</taxon>
        <taxon>Gracilimonas</taxon>
    </lineage>
</organism>
<evidence type="ECO:0000256" key="2">
    <source>
        <dbReference type="ARBA" id="ARBA00022645"/>
    </source>
</evidence>
<dbReference type="Proteomes" id="UP001139125">
    <property type="component" value="Unassembled WGS sequence"/>
</dbReference>
<protein>
    <submittedName>
        <fullName evidence="9">LD-carboxypeptidase</fullName>
    </submittedName>
</protein>
<dbReference type="Pfam" id="PF17676">
    <property type="entry name" value="Peptidase_S66C"/>
    <property type="match status" value="1"/>
</dbReference>